<dbReference type="GO" id="GO:0004784">
    <property type="term" value="F:superoxide dismutase activity"/>
    <property type="evidence" value="ECO:0007669"/>
    <property type="project" value="UniProtKB-EC"/>
</dbReference>
<dbReference type="InterPro" id="IPR018152">
    <property type="entry name" value="SOD_Cu/Zn_BS"/>
</dbReference>
<evidence type="ECO:0000256" key="1">
    <source>
        <dbReference type="ARBA" id="ARBA00010457"/>
    </source>
</evidence>
<dbReference type="InterPro" id="IPR036423">
    <property type="entry name" value="SOD-like_Cu/Zn_dom_sf"/>
</dbReference>
<dbReference type="PROSITE" id="PS00332">
    <property type="entry name" value="SOD_CU_ZN_2"/>
    <property type="match status" value="1"/>
</dbReference>
<name>A0A926S336_9BACI</name>
<comment type="similarity">
    <text evidence="1 3">Belongs to the Cu-Zn superoxide dismutase family.</text>
</comment>
<dbReference type="CDD" id="cd00305">
    <property type="entry name" value="Cu-Zn_Superoxide_Dismutase"/>
    <property type="match status" value="1"/>
</dbReference>
<dbReference type="Gene3D" id="2.60.40.200">
    <property type="entry name" value="Superoxide dismutase, copper/zinc binding domain"/>
    <property type="match status" value="1"/>
</dbReference>
<dbReference type="InterPro" id="IPR001424">
    <property type="entry name" value="SOD_Cu_Zn_dom"/>
</dbReference>
<sequence length="190" mass="20750">MKKRSFYLIGFLVFLVGCTEKELTNMGVEMFNPDGDSLGTIKLSEQAEGVKMEIVLEGIPSGEHAIHIHENPTCNGPDFKTAGNHFNPDNKQHGLMHPEGAHAGDIPNIVTDPEGKTEAELVASQVTLKKGAKNSLLFKEGTSIVITENKDDGMTQPSGDSGERIACGEITEKEAMKKEKKEVKKKEEEK</sequence>
<comment type="caution">
    <text evidence="6">The sequence shown here is derived from an EMBL/GenBank/DDBJ whole genome shotgun (WGS) entry which is preliminary data.</text>
</comment>
<dbReference type="PANTHER" id="PTHR10003">
    <property type="entry name" value="SUPEROXIDE DISMUTASE CU-ZN -RELATED"/>
    <property type="match status" value="1"/>
</dbReference>
<keyword evidence="3" id="KW-0560">Oxidoreductase</keyword>
<feature type="domain" description="Superoxide dismutase copper/zinc binding" evidence="5">
    <location>
        <begin position="39"/>
        <end position="170"/>
    </location>
</feature>
<dbReference type="InterPro" id="IPR024134">
    <property type="entry name" value="SOD_Cu/Zn_/chaperone"/>
</dbReference>
<evidence type="ECO:0000256" key="4">
    <source>
        <dbReference type="SAM" id="MobiDB-lite"/>
    </source>
</evidence>
<evidence type="ECO:0000256" key="3">
    <source>
        <dbReference type="RuleBase" id="RU000393"/>
    </source>
</evidence>
<dbReference type="Pfam" id="PF00080">
    <property type="entry name" value="Sod_Cu"/>
    <property type="match status" value="1"/>
</dbReference>
<evidence type="ECO:0000256" key="2">
    <source>
        <dbReference type="ARBA" id="ARBA00024900"/>
    </source>
</evidence>
<dbReference type="PROSITE" id="PS51257">
    <property type="entry name" value="PROKAR_LIPOPROTEIN"/>
    <property type="match status" value="1"/>
</dbReference>
<keyword evidence="7" id="KW-1185">Reference proteome</keyword>
<evidence type="ECO:0000313" key="6">
    <source>
        <dbReference type="EMBL" id="MBD1382579.1"/>
    </source>
</evidence>
<keyword evidence="3" id="KW-0479">Metal-binding</keyword>
<feature type="compositionally biased region" description="Basic and acidic residues" evidence="4">
    <location>
        <begin position="170"/>
        <end position="190"/>
    </location>
</feature>
<dbReference type="EC" id="1.15.1.1" evidence="3"/>
<organism evidence="6 7">
    <name type="scientific">Metabacillus arenae</name>
    <dbReference type="NCBI Taxonomy" id="2771434"/>
    <lineage>
        <taxon>Bacteria</taxon>
        <taxon>Bacillati</taxon>
        <taxon>Bacillota</taxon>
        <taxon>Bacilli</taxon>
        <taxon>Bacillales</taxon>
        <taxon>Bacillaceae</taxon>
        <taxon>Metabacillus</taxon>
    </lineage>
</organism>
<reference evidence="6" key="1">
    <citation type="submission" date="2020-09" db="EMBL/GenBank/DDBJ databases">
        <title>A novel bacterium of genus Bacillus, isolated from South China Sea.</title>
        <authorList>
            <person name="Huang H."/>
            <person name="Mo K."/>
            <person name="Hu Y."/>
        </authorList>
    </citation>
    <scope>NUCLEOTIDE SEQUENCE</scope>
    <source>
        <strain evidence="6">IB182487</strain>
    </source>
</reference>
<dbReference type="SUPFAM" id="SSF49329">
    <property type="entry name" value="Cu,Zn superoxide dismutase-like"/>
    <property type="match status" value="1"/>
</dbReference>
<evidence type="ECO:0000313" key="7">
    <source>
        <dbReference type="Proteomes" id="UP000626844"/>
    </source>
</evidence>
<keyword evidence="3" id="KW-0186">Copper</keyword>
<evidence type="ECO:0000259" key="5">
    <source>
        <dbReference type="Pfam" id="PF00080"/>
    </source>
</evidence>
<comment type="cofactor">
    <cofactor evidence="3">
        <name>Cu cation</name>
        <dbReference type="ChEBI" id="CHEBI:23378"/>
    </cofactor>
    <text evidence="3">Binds 1 copper ion per subunit.</text>
</comment>
<gene>
    <name evidence="6" type="ORF">IC621_20455</name>
</gene>
<dbReference type="GO" id="GO:0005507">
    <property type="term" value="F:copper ion binding"/>
    <property type="evidence" value="ECO:0007669"/>
    <property type="project" value="InterPro"/>
</dbReference>
<dbReference type="RefSeq" id="WP_191160916.1">
    <property type="nucleotide sequence ID" value="NZ_JACXAI010000033.1"/>
</dbReference>
<keyword evidence="3" id="KW-0862">Zinc</keyword>
<accession>A0A926S336</accession>
<dbReference type="AlphaFoldDB" id="A0A926S336"/>
<comment type="cofactor">
    <cofactor evidence="3">
        <name>Zn(2+)</name>
        <dbReference type="ChEBI" id="CHEBI:29105"/>
    </cofactor>
    <text evidence="3">Binds 1 zinc ion per subunit.</text>
</comment>
<feature type="region of interest" description="Disordered" evidence="4">
    <location>
        <begin position="148"/>
        <end position="190"/>
    </location>
</feature>
<dbReference type="EMBL" id="JACXAI010000033">
    <property type="protein sequence ID" value="MBD1382579.1"/>
    <property type="molecule type" value="Genomic_DNA"/>
</dbReference>
<comment type="catalytic activity">
    <reaction evidence="3">
        <text>2 superoxide + 2 H(+) = H2O2 + O2</text>
        <dbReference type="Rhea" id="RHEA:20696"/>
        <dbReference type="ChEBI" id="CHEBI:15378"/>
        <dbReference type="ChEBI" id="CHEBI:15379"/>
        <dbReference type="ChEBI" id="CHEBI:16240"/>
        <dbReference type="ChEBI" id="CHEBI:18421"/>
        <dbReference type="EC" id="1.15.1.1"/>
    </reaction>
</comment>
<comment type="function">
    <text evidence="2">Destroys radicals which are normally produced within the cells and which are toxic to biological systems. May play a role in favoring mycobacterial survival in phagocytes.</text>
</comment>
<dbReference type="Proteomes" id="UP000626844">
    <property type="component" value="Unassembled WGS sequence"/>
</dbReference>
<protein>
    <recommendedName>
        <fullName evidence="3">Superoxide dismutase [Cu-Zn]</fullName>
        <ecNumber evidence="3">1.15.1.1</ecNumber>
    </recommendedName>
</protein>
<proteinExistence type="inferred from homology"/>